<dbReference type="EC" id="3.2.1.-" evidence="14"/>
<dbReference type="FunFam" id="1.50.10.10:FF:000047">
    <property type="entry name" value="Mannosyl-oligosaccharide alpha-1,2-mannosidase"/>
    <property type="match status" value="1"/>
</dbReference>
<dbReference type="EMBL" id="SKBQ01000005">
    <property type="protein sequence ID" value="TPX10183.1"/>
    <property type="molecule type" value="Genomic_DNA"/>
</dbReference>
<dbReference type="GO" id="GO:0036503">
    <property type="term" value="P:ERAD pathway"/>
    <property type="evidence" value="ECO:0007669"/>
    <property type="project" value="UniProtKB-ARBA"/>
</dbReference>
<gene>
    <name evidence="16" type="ORF">E0L32_001380</name>
</gene>
<keyword evidence="12" id="KW-0106">Calcium</keyword>
<dbReference type="STRING" id="1093900.A0A507AQW2"/>
<dbReference type="InterPro" id="IPR012341">
    <property type="entry name" value="6hp_glycosidase-like_sf"/>
</dbReference>
<evidence type="ECO:0000256" key="15">
    <source>
        <dbReference type="SAM" id="SignalP"/>
    </source>
</evidence>
<reference evidence="16 17" key="1">
    <citation type="submission" date="2019-06" db="EMBL/GenBank/DDBJ databases">
        <title>Draft genome sequence of the filamentous fungus Phialemoniopsis curvata isolated from diesel fuel.</title>
        <authorList>
            <person name="Varaljay V.A."/>
            <person name="Lyon W.J."/>
            <person name="Crouch A.L."/>
            <person name="Drake C.E."/>
            <person name="Hollomon J.M."/>
            <person name="Nadeau L.J."/>
            <person name="Nunn H.S."/>
            <person name="Stevenson B.S."/>
            <person name="Bojanowski C.L."/>
            <person name="Crookes-Goodson W.J."/>
        </authorList>
    </citation>
    <scope>NUCLEOTIDE SEQUENCE [LARGE SCALE GENOMIC DNA]</scope>
    <source>
        <strain evidence="16 17">D216</strain>
    </source>
</reference>
<dbReference type="InParanoid" id="A0A507AQW2"/>
<feature type="binding site" evidence="12">
    <location>
        <position position="513"/>
    </location>
    <ligand>
        <name>Ca(2+)</name>
        <dbReference type="ChEBI" id="CHEBI:29108"/>
    </ligand>
</feature>
<dbReference type="GO" id="GO:0004571">
    <property type="term" value="F:mannosyl-oligosaccharide 1,2-alpha-mannosidase activity"/>
    <property type="evidence" value="ECO:0007669"/>
    <property type="project" value="UniProtKB-EC"/>
</dbReference>
<feature type="chain" id="PRO_5021498743" description="alpha-1,2-Mannosidase" evidence="15">
    <location>
        <begin position="21"/>
        <end position="531"/>
    </location>
</feature>
<accession>A0A507AQW2</accession>
<organism evidence="16 17">
    <name type="scientific">Thyridium curvatum</name>
    <dbReference type="NCBI Taxonomy" id="1093900"/>
    <lineage>
        <taxon>Eukaryota</taxon>
        <taxon>Fungi</taxon>
        <taxon>Dikarya</taxon>
        <taxon>Ascomycota</taxon>
        <taxon>Pezizomycotina</taxon>
        <taxon>Sordariomycetes</taxon>
        <taxon>Sordariomycetidae</taxon>
        <taxon>Thyridiales</taxon>
        <taxon>Thyridiaceae</taxon>
        <taxon>Thyridium</taxon>
    </lineage>
</organism>
<comment type="caution">
    <text evidence="16">The sequence shown here is derived from an EMBL/GenBank/DDBJ whole genome shotgun (WGS) entry which is preliminary data.</text>
</comment>
<evidence type="ECO:0000313" key="17">
    <source>
        <dbReference type="Proteomes" id="UP000319257"/>
    </source>
</evidence>
<proteinExistence type="inferred from homology"/>
<dbReference type="PANTHER" id="PTHR11742">
    <property type="entry name" value="MANNOSYL-OLIGOSACCHARIDE ALPHA-1,2-MANNOSIDASE-RELATED"/>
    <property type="match status" value="1"/>
</dbReference>
<keyword evidence="4 15" id="KW-0732">Signal</keyword>
<evidence type="ECO:0000256" key="4">
    <source>
        <dbReference type="ARBA" id="ARBA00022729"/>
    </source>
</evidence>
<dbReference type="SUPFAM" id="SSF48225">
    <property type="entry name" value="Seven-hairpin glycosidases"/>
    <property type="match status" value="1"/>
</dbReference>
<dbReference type="AlphaFoldDB" id="A0A507AQW2"/>
<keyword evidence="12" id="KW-0479">Metal-binding</keyword>
<evidence type="ECO:0000256" key="13">
    <source>
        <dbReference type="PIRSR" id="PIRSR601382-3"/>
    </source>
</evidence>
<evidence type="ECO:0000256" key="3">
    <source>
        <dbReference type="ARBA" id="ARBA00007658"/>
    </source>
</evidence>
<comment type="catalytic activity">
    <reaction evidence="10">
        <text>N(4)-(alpha-D-Man-(1-&gt;2)-alpha-D-Man-(1-&gt;2)-alpha-D-Man-(1-&gt;3)-[alpha-D-Man-(1-&gt;2)-alpha-D-Man-(1-&gt;3)-[alpha-D-Man-(1-&gt;2)-alpha-D-Man-(1-&gt;6)]-alpha-D-Man-(1-&gt;6)]-beta-D-Man-(1-&gt;4)-beta-D-GlcNAc-(1-&gt;4)-beta-D-GlcNAc)-L-asparaginyl-[protein] (N-glucan mannose isomer 9A1,2,3B1,2,3) + 4 H2O = N(4)-(alpha-D-Man-(1-&gt;3)-[alpha-D-Man-(1-&gt;3)-[alpha-D-Man-(1-&gt;6)]-alpha-D-Man-(1-&gt;6)]-beta-D-Man-(1-&gt;4)-beta-D-GlcNAc-(1-&gt;4)-beta-D-GlcNAc)-L-asparaginyl-[protein] (N-glucan mannose isomer 5A1,2) + 4 beta-D-mannose</text>
        <dbReference type="Rhea" id="RHEA:56008"/>
        <dbReference type="Rhea" id="RHEA-COMP:14356"/>
        <dbReference type="Rhea" id="RHEA-COMP:14367"/>
        <dbReference type="ChEBI" id="CHEBI:15377"/>
        <dbReference type="ChEBI" id="CHEBI:28563"/>
        <dbReference type="ChEBI" id="CHEBI:59087"/>
        <dbReference type="ChEBI" id="CHEBI:139493"/>
        <dbReference type="EC" id="3.2.1.113"/>
    </reaction>
</comment>
<dbReference type="UniPathway" id="UPA00378"/>
<feature type="active site" description="Proton donor" evidence="11">
    <location>
        <position position="377"/>
    </location>
</feature>
<evidence type="ECO:0000256" key="7">
    <source>
        <dbReference type="ARBA" id="ARBA00023180"/>
    </source>
</evidence>
<dbReference type="InterPro" id="IPR036026">
    <property type="entry name" value="Seven-hairpin_glycosidases"/>
</dbReference>
<protein>
    <recommendedName>
        <fullName evidence="14">alpha-1,2-Mannosidase</fullName>
        <ecNumber evidence="14">3.2.1.-</ecNumber>
    </recommendedName>
</protein>
<dbReference type="GO" id="GO:0016020">
    <property type="term" value="C:membrane"/>
    <property type="evidence" value="ECO:0007669"/>
    <property type="project" value="InterPro"/>
</dbReference>
<comment type="pathway">
    <text evidence="2">Protein modification; protein glycosylation.</text>
</comment>
<keyword evidence="17" id="KW-1185">Reference proteome</keyword>
<evidence type="ECO:0000256" key="6">
    <source>
        <dbReference type="ARBA" id="ARBA00023157"/>
    </source>
</evidence>
<dbReference type="GeneID" id="41968827"/>
<dbReference type="GO" id="GO:0005975">
    <property type="term" value="P:carbohydrate metabolic process"/>
    <property type="evidence" value="ECO:0007669"/>
    <property type="project" value="InterPro"/>
</dbReference>
<feature type="active site" evidence="11">
    <location>
        <position position="421"/>
    </location>
</feature>
<dbReference type="OrthoDB" id="8118055at2759"/>
<keyword evidence="5 14" id="KW-0378">Hydrolase</keyword>
<evidence type="ECO:0000313" key="16">
    <source>
        <dbReference type="EMBL" id="TPX10183.1"/>
    </source>
</evidence>
<dbReference type="InterPro" id="IPR050749">
    <property type="entry name" value="Glycosyl_Hydrolase_47"/>
</dbReference>
<dbReference type="InterPro" id="IPR001382">
    <property type="entry name" value="Glyco_hydro_47"/>
</dbReference>
<dbReference type="Pfam" id="PF01532">
    <property type="entry name" value="Glyco_hydro_47"/>
    <property type="match status" value="1"/>
</dbReference>
<evidence type="ECO:0000256" key="14">
    <source>
        <dbReference type="RuleBase" id="RU361193"/>
    </source>
</evidence>
<evidence type="ECO:0000256" key="8">
    <source>
        <dbReference type="ARBA" id="ARBA00023295"/>
    </source>
</evidence>
<comment type="cofactor">
    <cofactor evidence="1 12">
        <name>Ca(2+)</name>
        <dbReference type="ChEBI" id="CHEBI:29108"/>
    </cofactor>
</comment>
<keyword evidence="6 13" id="KW-1015">Disulfide bond</keyword>
<evidence type="ECO:0000256" key="11">
    <source>
        <dbReference type="PIRSR" id="PIRSR601382-1"/>
    </source>
</evidence>
<sequence length="531" mass="58879">MTWSSMLKIVVAGLAGLSLASPIAQVNLRRGGKVTYHPNAERADAVKEAFQRGWDGYYKYAFPHDSLRPVTNGYEDDRNGWGASAIDAFSTALVMGNKEVVKQILDYVPKINFDQTSTEVSLFETTIRYLGGLLSAYDLIKGPAKGLSKDQKLIDSILEQATRLADNLKVGFDTPSGIPDNTLFFGPPRTNNSTSNGIATIGTLVLEWTRLSDLTGNPEYAKLSQKAEEYLLNPQPALGEPWPGLIGTNVDIATGKFLDGYGGWVGGDDSFYEYLIKMYLYDPERFAHYKDRWILAVDSSIEHLASHPTTRPELTFLAMFNNQTLMFVSQHLACFDGGNFILGGLTLDEPRYVEFGLELTAACRATYAATETKIGPESFRWQDNRLDPSAPNNKPAPAAQAAFYDEAGFWIDSSAYVLRPEVIESYYYAYRATGDPKYQEWSWEAFVAINATTSVGSGFSSISDVNAPHGGSFTDFQESFLFAEVMKYAYLIQAEDEDWQVKADHTNKFVYNTECHPIAIPGGGERRAKKA</sequence>
<dbReference type="RefSeq" id="XP_030991894.1">
    <property type="nucleotide sequence ID" value="XM_031135452.1"/>
</dbReference>
<keyword evidence="8 14" id="KW-0326">Glycosidase</keyword>
<feature type="active site" description="Proton donor" evidence="11">
    <location>
        <position position="124"/>
    </location>
</feature>
<evidence type="ECO:0000256" key="2">
    <source>
        <dbReference type="ARBA" id="ARBA00004922"/>
    </source>
</evidence>
<dbReference type="GO" id="GO:0005509">
    <property type="term" value="F:calcium ion binding"/>
    <property type="evidence" value="ECO:0007669"/>
    <property type="project" value="InterPro"/>
</dbReference>
<dbReference type="PRINTS" id="PR00747">
    <property type="entry name" value="GLYHDRLASE47"/>
</dbReference>
<feature type="signal peptide" evidence="15">
    <location>
        <begin position="1"/>
        <end position="20"/>
    </location>
</feature>
<evidence type="ECO:0000256" key="5">
    <source>
        <dbReference type="ARBA" id="ARBA00022801"/>
    </source>
</evidence>
<evidence type="ECO:0000256" key="10">
    <source>
        <dbReference type="ARBA" id="ARBA00048605"/>
    </source>
</evidence>
<dbReference type="Gene3D" id="1.50.10.10">
    <property type="match status" value="1"/>
</dbReference>
<evidence type="ECO:0000256" key="9">
    <source>
        <dbReference type="ARBA" id="ARBA00047669"/>
    </source>
</evidence>
<evidence type="ECO:0000256" key="12">
    <source>
        <dbReference type="PIRSR" id="PIRSR601382-2"/>
    </source>
</evidence>
<comment type="similarity">
    <text evidence="3 14">Belongs to the glycosyl hydrolase 47 family.</text>
</comment>
<dbReference type="Proteomes" id="UP000319257">
    <property type="component" value="Unassembled WGS sequence"/>
</dbReference>
<dbReference type="PANTHER" id="PTHR11742:SF101">
    <property type="entry name" value="MANNOSYL-OLIGOSACCHARIDE ALPHA-1,2-MANNOSIDASE 1B"/>
    <property type="match status" value="1"/>
</dbReference>
<comment type="catalytic activity">
    <reaction evidence="9">
        <text>N(4)-(alpha-D-Man-(1-&gt;2)-alpha-D-Man-(1-&gt;2)-alpha-D-Man-(1-&gt;3)-[alpha-D-Man-(1-&gt;3)-[alpha-D-Man-(1-&gt;2)-alpha-D-Man-(1-&gt;6)]-alpha-D-Man-(1-&gt;6)]-beta-D-Man-(1-&gt;4)-beta-D-GlcNAc-(1-&gt;4)-beta-D-GlcNAc)-L-asparaginyl-[protein] (N-glucan mannose isomer 8A1,2,3B1,3) + 3 H2O = N(4)-(alpha-D-Man-(1-&gt;3)-[alpha-D-Man-(1-&gt;3)-[alpha-D-Man-(1-&gt;6)]-alpha-D-Man-(1-&gt;6)]-beta-D-Man-(1-&gt;4)-beta-D-GlcNAc-(1-&gt;4)-beta-D-GlcNAc)-L-asparaginyl-[protein] (N-glucan mannose isomer 5A1,2) + 3 beta-D-mannose</text>
        <dbReference type="Rhea" id="RHEA:56028"/>
        <dbReference type="Rhea" id="RHEA-COMP:14358"/>
        <dbReference type="Rhea" id="RHEA-COMP:14367"/>
        <dbReference type="ChEBI" id="CHEBI:15377"/>
        <dbReference type="ChEBI" id="CHEBI:28563"/>
        <dbReference type="ChEBI" id="CHEBI:59087"/>
        <dbReference type="ChEBI" id="CHEBI:60628"/>
        <dbReference type="EC" id="3.2.1.113"/>
    </reaction>
</comment>
<feature type="disulfide bond" evidence="13">
    <location>
        <begin position="334"/>
        <end position="363"/>
    </location>
</feature>
<name>A0A507AQW2_9PEZI</name>
<keyword evidence="7" id="KW-0325">Glycoprotein</keyword>
<feature type="active site" evidence="11">
    <location>
        <position position="269"/>
    </location>
</feature>
<dbReference type="GO" id="GO:0005783">
    <property type="term" value="C:endoplasmic reticulum"/>
    <property type="evidence" value="ECO:0007669"/>
    <property type="project" value="TreeGrafter"/>
</dbReference>
<evidence type="ECO:0000256" key="1">
    <source>
        <dbReference type="ARBA" id="ARBA00001913"/>
    </source>
</evidence>